<accession>L9U826</accession>
<keyword evidence="1" id="KW-0812">Transmembrane</keyword>
<organism evidence="2 3">
    <name type="scientific">Vreelandella titanicae BH1</name>
    <dbReference type="NCBI Taxonomy" id="1204738"/>
    <lineage>
        <taxon>Bacteria</taxon>
        <taxon>Pseudomonadati</taxon>
        <taxon>Pseudomonadota</taxon>
        <taxon>Gammaproteobacteria</taxon>
        <taxon>Oceanospirillales</taxon>
        <taxon>Halomonadaceae</taxon>
        <taxon>Vreelandella</taxon>
    </lineage>
</organism>
<keyword evidence="1" id="KW-0472">Membrane</keyword>
<evidence type="ECO:0000256" key="1">
    <source>
        <dbReference type="SAM" id="Phobius"/>
    </source>
</evidence>
<name>L9U826_9GAMM</name>
<sequence length="262" mass="28803">MREATKQHATGKSFKRSLHFLLYWARGPSLVGLSRTTIMLGACMRTHSFPRMFLPRSLIAAAIGSALMLSPLTASAFEGELFSLKNRWEHTVTEMPANERESTLKALAGEAEQLAEQYSDEADVLVWQGIVLASYARERGGLGALGIAGDARDALEKAIEIDPQGLNGSAYVTLGALYDRAPGRPLGFGNSDTAERMFQRALEIRPDGIDVNYYYAAFLKEEGNEQAAREHAQRAVNGTARDNRQVSDEALRRDAEALLKQL</sequence>
<dbReference type="Proteomes" id="UP000011651">
    <property type="component" value="Unassembled WGS sequence"/>
</dbReference>
<keyword evidence="1" id="KW-1133">Transmembrane helix</keyword>
<dbReference type="EMBL" id="AOPO01000009">
    <property type="protein sequence ID" value="ELY21035.1"/>
    <property type="molecule type" value="Genomic_DNA"/>
</dbReference>
<dbReference type="PATRIC" id="fig|1204738.3.peg.3234"/>
<dbReference type="InterPro" id="IPR011990">
    <property type="entry name" value="TPR-like_helical_dom_sf"/>
</dbReference>
<proteinExistence type="predicted"/>
<protein>
    <submittedName>
        <fullName evidence="2">Tetratricopeptide-like helical</fullName>
    </submittedName>
</protein>
<gene>
    <name evidence="2" type="ORF">HALTITAN_2154</name>
</gene>
<dbReference type="Gene3D" id="1.25.40.10">
    <property type="entry name" value="Tetratricopeptide repeat domain"/>
    <property type="match status" value="1"/>
</dbReference>
<dbReference type="SUPFAM" id="SSF48452">
    <property type="entry name" value="TPR-like"/>
    <property type="match status" value="1"/>
</dbReference>
<comment type="caution">
    <text evidence="2">The sequence shown here is derived from an EMBL/GenBank/DDBJ whole genome shotgun (WGS) entry which is preliminary data.</text>
</comment>
<feature type="transmembrane region" description="Helical" evidence="1">
    <location>
        <begin position="58"/>
        <end position="77"/>
    </location>
</feature>
<reference evidence="2 3" key="1">
    <citation type="journal article" date="2013" name="Genome Announc.">
        <title>Draft Genome of the Marine Gammaproteobacterium Halomonas titanicae.</title>
        <authorList>
            <person name="Sanchez-Porro C."/>
            <person name="de la Haba R.R."/>
            <person name="Cruz-Hernandez N."/>
            <person name="Gonzalez J.M."/>
            <person name="Reyes-Guirao C."/>
            <person name="Navarro-Sampedro L."/>
            <person name="Carballo M."/>
            <person name="Ventosa A."/>
        </authorList>
    </citation>
    <scope>NUCLEOTIDE SEQUENCE [LARGE SCALE GENOMIC DNA]</scope>
    <source>
        <strain evidence="2 3">BH1</strain>
    </source>
</reference>
<dbReference type="AlphaFoldDB" id="L9U826"/>
<evidence type="ECO:0000313" key="2">
    <source>
        <dbReference type="EMBL" id="ELY21035.1"/>
    </source>
</evidence>
<evidence type="ECO:0000313" key="3">
    <source>
        <dbReference type="Proteomes" id="UP000011651"/>
    </source>
</evidence>